<dbReference type="InterPro" id="IPR043740">
    <property type="entry name" value="DUF5685"/>
</dbReference>
<dbReference type="AlphaFoldDB" id="A0A544QWJ0"/>
<dbReference type="Pfam" id="PF18937">
    <property type="entry name" value="DUF5685"/>
    <property type="match status" value="1"/>
</dbReference>
<keyword evidence="2" id="KW-1185">Reference proteome</keyword>
<proteinExistence type="predicted"/>
<sequence>MFGYVKINKMDLTFREYEHYRSYYCGLCKCLKREHGEISRFSLNYDITFLIVLLSAIYNPESKVTEEVCIANPMKKKKVLINEITEYAAAMNVLLTYYKLEDNVNDDGRIKDKIAFSIGKSSASKAKKMYPEKAEIIKKELDKLAELERNKSTDIDEVSNTFGRIMGEIFAYKNDEYEVYLRDIGFNIGKYIYTLDAYEDLEEDLKKGRYNPFVNYSPSDDELKKKVDRLISICLGMASKSIDELKLKWNIGIIDNIMFSGVYLRYKNILYGEKKGSAENVWKLCR</sequence>
<organism evidence="1 2">
    <name type="scientific">Peptacetobacter hominis</name>
    <dbReference type="NCBI Taxonomy" id="2743610"/>
    <lineage>
        <taxon>Bacteria</taxon>
        <taxon>Bacillati</taxon>
        <taxon>Bacillota</taxon>
        <taxon>Clostridia</taxon>
        <taxon>Peptostreptococcales</taxon>
        <taxon>Peptostreptococcaceae</taxon>
        <taxon>Peptacetobacter</taxon>
    </lineage>
</organism>
<evidence type="ECO:0000313" key="2">
    <source>
        <dbReference type="Proteomes" id="UP000317863"/>
    </source>
</evidence>
<dbReference type="RefSeq" id="WP_142535420.1">
    <property type="nucleotide sequence ID" value="NZ_SGJB01000004.1"/>
</dbReference>
<gene>
    <name evidence="1" type="ORF">EXD82_02915</name>
</gene>
<reference evidence="1 2" key="1">
    <citation type="submission" date="2019-02" db="EMBL/GenBank/DDBJ databases">
        <title>Peptostreptococcaceae bacterium ZHW00191 nov., a new bacterium isolated from the human gut.</title>
        <authorList>
            <person name="Zhou H.-W."/>
            <person name="Chen X.-J."/>
        </authorList>
    </citation>
    <scope>NUCLEOTIDE SEQUENCE [LARGE SCALE GENOMIC DNA]</scope>
    <source>
        <strain evidence="1 2">ZHW00191</strain>
    </source>
</reference>
<dbReference type="OrthoDB" id="1722540at2"/>
<name>A0A544QWJ0_9FIRM</name>
<protein>
    <submittedName>
        <fullName evidence="1">Uncharacterized protein</fullName>
    </submittedName>
</protein>
<evidence type="ECO:0000313" key="1">
    <source>
        <dbReference type="EMBL" id="TQQ85063.1"/>
    </source>
</evidence>
<dbReference type="EMBL" id="SGJB01000004">
    <property type="protein sequence ID" value="TQQ85063.1"/>
    <property type="molecule type" value="Genomic_DNA"/>
</dbReference>
<comment type="caution">
    <text evidence="1">The sequence shown here is derived from an EMBL/GenBank/DDBJ whole genome shotgun (WGS) entry which is preliminary data.</text>
</comment>
<accession>A0A544QWJ0</accession>
<dbReference type="Proteomes" id="UP000317863">
    <property type="component" value="Unassembled WGS sequence"/>
</dbReference>